<comment type="similarity">
    <text evidence="1">Belongs to the SIS family. AgaS subfamily.</text>
</comment>
<feature type="domain" description="SIS" evidence="5">
    <location>
        <begin position="215"/>
        <end position="360"/>
    </location>
</feature>
<dbReference type="InterPro" id="IPR046348">
    <property type="entry name" value="SIS_dom_sf"/>
</dbReference>
<dbReference type="PANTHER" id="PTHR32502:SF3">
    <property type="entry name" value="D-GALACTOSAMINE-6-PHOSPHATE DEAMINASE AGAS-RELATED"/>
    <property type="match status" value="1"/>
</dbReference>
<protein>
    <submittedName>
        <fullName evidence="6">SIS domain-containing protein</fullName>
    </submittedName>
</protein>
<name>A0ABS7BLC1_9SPHN</name>
<dbReference type="Proteomes" id="UP000759103">
    <property type="component" value="Unassembled WGS sequence"/>
</dbReference>
<dbReference type="RefSeq" id="WP_219747643.1">
    <property type="nucleotide sequence ID" value="NZ_JAHXZN010000001.1"/>
</dbReference>
<comment type="caution">
    <text evidence="6">The sequence shown here is derived from an EMBL/GenBank/DDBJ whole genome shotgun (WGS) entry which is preliminary data.</text>
</comment>
<evidence type="ECO:0000259" key="5">
    <source>
        <dbReference type="PROSITE" id="PS51464"/>
    </source>
</evidence>
<keyword evidence="7" id="KW-1185">Reference proteome</keyword>
<dbReference type="InterPro" id="IPR001347">
    <property type="entry name" value="SIS_dom"/>
</dbReference>
<evidence type="ECO:0000256" key="4">
    <source>
        <dbReference type="ARBA" id="ARBA00029292"/>
    </source>
</evidence>
<dbReference type="EMBL" id="JAHXZN010000001">
    <property type="protein sequence ID" value="MBW6530262.1"/>
    <property type="molecule type" value="Genomic_DNA"/>
</dbReference>
<dbReference type="InterPro" id="IPR035466">
    <property type="entry name" value="GlmS/AgaS_SIS"/>
</dbReference>
<evidence type="ECO:0000313" key="6">
    <source>
        <dbReference type="EMBL" id="MBW6530262.1"/>
    </source>
</evidence>
<keyword evidence="2" id="KW-0677">Repeat</keyword>
<dbReference type="InterPro" id="IPR035464">
    <property type="entry name" value="SIS_AgaS"/>
</dbReference>
<dbReference type="Pfam" id="PF01380">
    <property type="entry name" value="SIS"/>
    <property type="match status" value="1"/>
</dbReference>
<dbReference type="PROSITE" id="PS51464">
    <property type="entry name" value="SIS"/>
    <property type="match status" value="2"/>
</dbReference>
<proteinExistence type="inferred from homology"/>
<dbReference type="InterPro" id="IPR050303">
    <property type="entry name" value="GatZ_KbaZ_carbometab"/>
</dbReference>
<evidence type="ECO:0000256" key="1">
    <source>
        <dbReference type="ARBA" id="ARBA00007748"/>
    </source>
</evidence>
<dbReference type="SUPFAM" id="SSF53697">
    <property type="entry name" value="SIS domain"/>
    <property type="match status" value="1"/>
</dbReference>
<evidence type="ECO:0000256" key="3">
    <source>
        <dbReference type="ARBA" id="ARBA00022801"/>
    </source>
</evidence>
<accession>A0ABS7BLC1</accession>
<keyword evidence="3" id="KW-0378">Hydrolase</keyword>
<dbReference type="Gene3D" id="3.40.50.10490">
    <property type="entry name" value="Glucose-6-phosphate isomerase like protein, domain 1"/>
    <property type="match status" value="2"/>
</dbReference>
<reference evidence="6 7" key="1">
    <citation type="submission" date="2021-07" db="EMBL/GenBank/DDBJ databases">
        <title>Sphingomonas sp.</title>
        <authorList>
            <person name="Feng G."/>
            <person name="Li J."/>
            <person name="Pan M."/>
        </authorList>
    </citation>
    <scope>NUCLEOTIDE SEQUENCE [LARGE SCALE GENOMIC DNA]</scope>
    <source>
        <strain evidence="6 7">RRHST34</strain>
    </source>
</reference>
<comment type="catalytic activity">
    <reaction evidence="4">
        <text>D-galactosamine 6-phosphate + H2O = D-tagatopyranose 1-phosphate + NH4(+)</text>
        <dbReference type="Rhea" id="RHEA:47680"/>
        <dbReference type="ChEBI" id="CHEBI:15377"/>
        <dbReference type="ChEBI" id="CHEBI:28938"/>
        <dbReference type="ChEBI" id="CHEBI:71674"/>
        <dbReference type="ChEBI" id="CHEBI:138150"/>
    </reaction>
</comment>
<gene>
    <name evidence="6" type="ORF">KZ820_05890</name>
</gene>
<evidence type="ECO:0000313" key="7">
    <source>
        <dbReference type="Proteomes" id="UP000759103"/>
    </source>
</evidence>
<sequence length="380" mass="39502">MTDTLIAAPAAEPGDSSWTRREIAQQPATLRATQKLLSDARGEIDAFLAPLLARPELRVVLTGAGTSAFIGECLAPWLSRALGRSVEAIATTDIVGAPDLHLRAAAPTLLVSFGRSGSSPESVAAVELVDRRVAEAHHLIVTCNAEGELARRGGPRAHVIVLPEATHDRSFAMTSSFTAMTLAALSALGGIAAMDARIEAIAAGVQDMLARAEPVAATLAARGFDRVVYLGSGVFSGLAREAALKLMELSDGGVVTAFDSALGFRHGPKTIITDRTLAVVFVANDPLTRRYDLDIIAELRADARAGEVAVISAGADEGATIALAGMADSPDADLLFPYIVPAQLFALHVSLALGLTPDQPNASGTVNRVVQGVRIHADEA</sequence>
<dbReference type="PANTHER" id="PTHR32502">
    <property type="entry name" value="N-ACETYLGALACTOSAMINE PERMEASE II COMPONENT-RELATED"/>
    <property type="match status" value="1"/>
</dbReference>
<dbReference type="CDD" id="cd05010">
    <property type="entry name" value="SIS_AgaS_like"/>
    <property type="match status" value="1"/>
</dbReference>
<feature type="domain" description="SIS" evidence="5">
    <location>
        <begin position="48"/>
        <end position="199"/>
    </location>
</feature>
<organism evidence="6 7">
    <name type="scientific">Sphingomonas citri</name>
    <dbReference type="NCBI Taxonomy" id="2862499"/>
    <lineage>
        <taxon>Bacteria</taxon>
        <taxon>Pseudomonadati</taxon>
        <taxon>Pseudomonadota</taxon>
        <taxon>Alphaproteobacteria</taxon>
        <taxon>Sphingomonadales</taxon>
        <taxon>Sphingomonadaceae</taxon>
        <taxon>Sphingomonas</taxon>
    </lineage>
</organism>
<evidence type="ECO:0000256" key="2">
    <source>
        <dbReference type="ARBA" id="ARBA00022737"/>
    </source>
</evidence>
<dbReference type="CDD" id="cd05008">
    <property type="entry name" value="SIS_GlmS_GlmD_1"/>
    <property type="match status" value="1"/>
</dbReference>